<keyword evidence="3" id="KW-1185">Reference proteome</keyword>
<evidence type="ECO:0000256" key="1">
    <source>
        <dbReference type="SAM" id="MobiDB-lite"/>
    </source>
</evidence>
<feature type="region of interest" description="Disordered" evidence="1">
    <location>
        <begin position="306"/>
        <end position="339"/>
    </location>
</feature>
<feature type="compositionally biased region" description="Pro residues" evidence="1">
    <location>
        <begin position="312"/>
        <end position="330"/>
    </location>
</feature>
<dbReference type="Proteomes" id="UP000316621">
    <property type="component" value="Chromosome 4"/>
</dbReference>
<evidence type="ECO:0000313" key="2">
    <source>
        <dbReference type="EMBL" id="RZC59330.1"/>
    </source>
</evidence>
<protein>
    <submittedName>
        <fullName evidence="2">Uncharacterized protein</fullName>
    </submittedName>
</protein>
<sequence>MMTATPSFQLGISYKDTLFETEDVHSKRHLSEGEEISPAHKFQRTGLENGRVFKKRERKASSFRFSHGPPEMVNFSTHPNSAFQLVDPTVFLEPPPGFESFKKYTRPTRRINLAKGKEKVSTALSQQTKMKEQENSPQGERLVALCHGMKGETTLTIEEGSGRKHYKFEAYKKDGKAVGKSTLASIAEGEVKKQTIKEDQGRKGKKKANMKKKRPIVMLGTKLLKTNYEKALMKAMLHITAKKQKKQNAKIHKLDFILSPTIQLPYQLYSKEKHGDDTDPNKEHTSQSNSTALLHYQSTSNISEFAVSNPQSKPPTNPFPSPSSKPPPHPTLQNPATLPVPEDRKLESSIDLPQLSVLKSCNKAQDEQWVGTVHSIKARNAASSSNKRKNLEENQDGTVKGLIEKHIYIYKI</sequence>
<evidence type="ECO:0000313" key="3">
    <source>
        <dbReference type="Proteomes" id="UP000316621"/>
    </source>
</evidence>
<organism evidence="2 3">
    <name type="scientific">Papaver somniferum</name>
    <name type="common">Opium poppy</name>
    <dbReference type="NCBI Taxonomy" id="3469"/>
    <lineage>
        <taxon>Eukaryota</taxon>
        <taxon>Viridiplantae</taxon>
        <taxon>Streptophyta</taxon>
        <taxon>Embryophyta</taxon>
        <taxon>Tracheophyta</taxon>
        <taxon>Spermatophyta</taxon>
        <taxon>Magnoliopsida</taxon>
        <taxon>Ranunculales</taxon>
        <taxon>Papaveraceae</taxon>
        <taxon>Papaveroideae</taxon>
        <taxon>Papaver</taxon>
    </lineage>
</organism>
<proteinExistence type="predicted"/>
<reference evidence="2 3" key="1">
    <citation type="journal article" date="2018" name="Science">
        <title>The opium poppy genome and morphinan production.</title>
        <authorList>
            <person name="Guo L."/>
            <person name="Winzer T."/>
            <person name="Yang X."/>
            <person name="Li Y."/>
            <person name="Ning Z."/>
            <person name="He Z."/>
            <person name="Teodor R."/>
            <person name="Lu Y."/>
            <person name="Bowser T.A."/>
            <person name="Graham I.A."/>
            <person name="Ye K."/>
        </authorList>
    </citation>
    <scope>NUCLEOTIDE SEQUENCE [LARGE SCALE GENOMIC DNA]</scope>
    <source>
        <strain evidence="3">cv. HN1</strain>
        <tissue evidence="2">Leaves</tissue>
    </source>
</reference>
<accession>A0A4Y7JH17</accession>
<gene>
    <name evidence="2" type="ORF">C5167_006629</name>
</gene>
<dbReference type="AlphaFoldDB" id="A0A4Y7JH17"/>
<name>A0A4Y7JH17_PAPSO</name>
<dbReference type="Gramene" id="RZC59330">
    <property type="protein sequence ID" value="RZC59330"/>
    <property type="gene ID" value="C5167_006629"/>
</dbReference>
<dbReference type="EMBL" id="CM010718">
    <property type="protein sequence ID" value="RZC59330.1"/>
    <property type="molecule type" value="Genomic_DNA"/>
</dbReference>